<evidence type="ECO:0000259" key="1">
    <source>
        <dbReference type="PROSITE" id="PS51725"/>
    </source>
</evidence>
<dbReference type="PANTHER" id="PTHR40624">
    <property type="entry name" value="BIOSYNTHESIS MONOOXYGENASE, PUTATIVE (AFU_ORTHOLOGUE AFUA_1G12025)-RELATED"/>
    <property type="match status" value="1"/>
</dbReference>
<dbReference type="Pfam" id="PF03992">
    <property type="entry name" value="ABM"/>
    <property type="match status" value="1"/>
</dbReference>
<evidence type="ECO:0000313" key="3">
    <source>
        <dbReference type="Proteomes" id="UP001498421"/>
    </source>
</evidence>
<dbReference type="InterPro" id="IPR011008">
    <property type="entry name" value="Dimeric_a/b-barrel"/>
</dbReference>
<organism evidence="2 3">
    <name type="scientific">Neonectria magnoliae</name>
    <dbReference type="NCBI Taxonomy" id="2732573"/>
    <lineage>
        <taxon>Eukaryota</taxon>
        <taxon>Fungi</taxon>
        <taxon>Dikarya</taxon>
        <taxon>Ascomycota</taxon>
        <taxon>Pezizomycotina</taxon>
        <taxon>Sordariomycetes</taxon>
        <taxon>Hypocreomycetidae</taxon>
        <taxon>Hypocreales</taxon>
        <taxon>Nectriaceae</taxon>
        <taxon>Neonectria</taxon>
    </lineage>
</organism>
<keyword evidence="3" id="KW-1185">Reference proteome</keyword>
<comment type="caution">
    <text evidence="2">The sequence shown here is derived from an EMBL/GenBank/DDBJ whole genome shotgun (WGS) entry which is preliminary data.</text>
</comment>
<dbReference type="SUPFAM" id="SSF54909">
    <property type="entry name" value="Dimeric alpha+beta barrel"/>
    <property type="match status" value="1"/>
</dbReference>
<dbReference type="EMBL" id="JAZAVK010000023">
    <property type="protein sequence ID" value="KAK7430052.1"/>
    <property type="molecule type" value="Genomic_DNA"/>
</dbReference>
<sequence>MAPIQLTAIITPKPGKAQRFLELFEACVQYVQANEPAVHRYELHKGVKDINDGKEQFVVLEGYLPNLYLIEKRAYIKITSSYNDQAALDDHMRTPPVVAMLEAFEKEHLCYTEVIRTTTGPGINKAQI</sequence>
<accession>A0ABR1IBB7</accession>
<dbReference type="PROSITE" id="PS51725">
    <property type="entry name" value="ABM"/>
    <property type="match status" value="1"/>
</dbReference>
<dbReference type="Proteomes" id="UP001498421">
    <property type="component" value="Unassembled WGS sequence"/>
</dbReference>
<gene>
    <name evidence="2" type="ORF">QQZ08_003443</name>
</gene>
<dbReference type="Gene3D" id="3.30.70.100">
    <property type="match status" value="1"/>
</dbReference>
<dbReference type="InterPro" id="IPR007138">
    <property type="entry name" value="ABM_dom"/>
</dbReference>
<protein>
    <recommendedName>
        <fullName evidence="1">ABM domain-containing protein</fullName>
    </recommendedName>
</protein>
<evidence type="ECO:0000313" key="2">
    <source>
        <dbReference type="EMBL" id="KAK7430052.1"/>
    </source>
</evidence>
<feature type="domain" description="ABM" evidence="1">
    <location>
        <begin position="4"/>
        <end position="119"/>
    </location>
</feature>
<reference evidence="2 3" key="1">
    <citation type="journal article" date="2025" name="Microbiol. Resour. Announc.">
        <title>Draft genome sequences for Neonectria magnoliae and Neonectria punicea, canker pathogens of Liriodendron tulipifera and Acer saccharum in West Virginia.</title>
        <authorList>
            <person name="Petronek H.M."/>
            <person name="Kasson M.T."/>
            <person name="Metheny A.M."/>
            <person name="Stauder C.M."/>
            <person name="Lovett B."/>
            <person name="Lynch S.C."/>
            <person name="Garnas J.R."/>
            <person name="Kasson L.R."/>
            <person name="Stajich J.E."/>
        </authorList>
    </citation>
    <scope>NUCLEOTIDE SEQUENCE [LARGE SCALE GENOMIC DNA]</scope>
    <source>
        <strain evidence="2 3">NRRL 64651</strain>
    </source>
</reference>
<name>A0ABR1IBB7_9HYPO</name>
<dbReference type="PANTHER" id="PTHR40624:SF1">
    <property type="entry name" value="BIOSYNTHESIS MONOOXYGENASE, PUTATIVE (AFU_ORTHOLOGUE AFUA_1G12025)-RELATED"/>
    <property type="match status" value="1"/>
</dbReference>
<proteinExistence type="predicted"/>